<evidence type="ECO:0000313" key="1">
    <source>
        <dbReference type="EMBL" id="KAK8890328.1"/>
    </source>
</evidence>
<sequence>MYFDDPSKAAMTLATTMDICKPFRHTMKQMIKKVEQTMLLSRNDVIDVVGKSDGINKNVKFLAEDIITDGSIKVKLMVRTISEFNNVDYDENIFH</sequence>
<accession>A0ABR2KHN6</accession>
<reference evidence="1 2" key="1">
    <citation type="submission" date="2024-04" db="EMBL/GenBank/DDBJ databases">
        <title>Tritrichomonas musculus Genome.</title>
        <authorList>
            <person name="Alves-Ferreira E."/>
            <person name="Grigg M."/>
            <person name="Lorenzi H."/>
            <person name="Galac M."/>
        </authorList>
    </citation>
    <scope>NUCLEOTIDE SEQUENCE [LARGE SCALE GENOMIC DNA]</scope>
    <source>
        <strain evidence="1 2">EAF2021</strain>
    </source>
</reference>
<name>A0ABR2KHN6_9EUKA</name>
<keyword evidence="2" id="KW-1185">Reference proteome</keyword>
<comment type="caution">
    <text evidence="1">The sequence shown here is derived from an EMBL/GenBank/DDBJ whole genome shotgun (WGS) entry which is preliminary data.</text>
</comment>
<organism evidence="1 2">
    <name type="scientific">Tritrichomonas musculus</name>
    <dbReference type="NCBI Taxonomy" id="1915356"/>
    <lineage>
        <taxon>Eukaryota</taxon>
        <taxon>Metamonada</taxon>
        <taxon>Parabasalia</taxon>
        <taxon>Tritrichomonadida</taxon>
        <taxon>Tritrichomonadidae</taxon>
        <taxon>Tritrichomonas</taxon>
    </lineage>
</organism>
<evidence type="ECO:0000313" key="2">
    <source>
        <dbReference type="Proteomes" id="UP001470230"/>
    </source>
</evidence>
<proteinExistence type="predicted"/>
<gene>
    <name evidence="1" type="ORF">M9Y10_035102</name>
</gene>
<dbReference type="Proteomes" id="UP001470230">
    <property type="component" value="Unassembled WGS sequence"/>
</dbReference>
<dbReference type="EMBL" id="JAPFFF010000005">
    <property type="protein sequence ID" value="KAK8890328.1"/>
    <property type="molecule type" value="Genomic_DNA"/>
</dbReference>
<protein>
    <submittedName>
        <fullName evidence="1">Uncharacterized protein</fullName>
    </submittedName>
</protein>